<comment type="caution">
    <text evidence="1">The sequence shown here is derived from an EMBL/GenBank/DDBJ whole genome shotgun (WGS) entry which is preliminary data.</text>
</comment>
<dbReference type="AlphaFoldDB" id="M6CZV5"/>
<name>M6CZV5_9LEPT</name>
<dbReference type="Proteomes" id="UP000011988">
    <property type="component" value="Unassembled WGS sequence"/>
</dbReference>
<dbReference type="EMBL" id="ANIK01000052">
    <property type="protein sequence ID" value="EMJ94418.1"/>
    <property type="molecule type" value="Genomic_DNA"/>
</dbReference>
<dbReference type="PATRIC" id="fig|1218565.3.peg.2534"/>
<evidence type="ECO:0000313" key="2">
    <source>
        <dbReference type="Proteomes" id="UP000011988"/>
    </source>
</evidence>
<accession>M6CZV5</accession>
<protein>
    <submittedName>
        <fullName evidence="1">Uncharacterized protein</fullName>
    </submittedName>
</protein>
<evidence type="ECO:0000313" key="1">
    <source>
        <dbReference type="EMBL" id="EMJ94418.1"/>
    </source>
</evidence>
<gene>
    <name evidence="1" type="ORF">LEP1GSC194_2838</name>
</gene>
<sequence>MVIDSREKRYEMTSLIFVGDGELDFVFDLKDHYNVSNQHLYISSEKENDFFVVPVSANCTTGC</sequence>
<reference evidence="1 2" key="1">
    <citation type="submission" date="2013-01" db="EMBL/GenBank/DDBJ databases">
        <authorList>
            <person name="Harkins D.M."/>
            <person name="Durkin A.S."/>
            <person name="Brinkac L.M."/>
            <person name="Haft D.H."/>
            <person name="Selengut J.D."/>
            <person name="Sanka R."/>
            <person name="DePew J."/>
            <person name="Purushe J."/>
            <person name="Galloway R.L."/>
            <person name="Vinetz J.M."/>
            <person name="Sutton G.G."/>
            <person name="Nierman W.C."/>
            <person name="Fouts D.E."/>
        </authorList>
    </citation>
    <scope>NUCLEOTIDE SEQUENCE [LARGE SCALE GENOMIC DNA]</scope>
    <source>
        <strain evidence="1 2">79601</strain>
    </source>
</reference>
<organism evidence="1 2">
    <name type="scientific">Leptospira alstonii serovar Sichuan str. 79601</name>
    <dbReference type="NCBI Taxonomy" id="1218565"/>
    <lineage>
        <taxon>Bacteria</taxon>
        <taxon>Pseudomonadati</taxon>
        <taxon>Spirochaetota</taxon>
        <taxon>Spirochaetia</taxon>
        <taxon>Leptospirales</taxon>
        <taxon>Leptospiraceae</taxon>
        <taxon>Leptospira</taxon>
    </lineage>
</organism>
<proteinExistence type="predicted"/>